<gene>
    <name evidence="5" type="ORF">E0F88_02650</name>
</gene>
<dbReference type="RefSeq" id="WP_131956373.1">
    <property type="nucleotide sequence ID" value="NZ_SMFL01000001.1"/>
</dbReference>
<dbReference type="Gene3D" id="2.60.120.260">
    <property type="entry name" value="Galactose-binding domain-like"/>
    <property type="match status" value="1"/>
</dbReference>
<evidence type="ECO:0000256" key="1">
    <source>
        <dbReference type="SAM" id="SignalP"/>
    </source>
</evidence>
<feature type="domain" description="SGNH hydrolase-type esterase" evidence="3">
    <location>
        <begin position="184"/>
        <end position="370"/>
    </location>
</feature>
<dbReference type="PANTHER" id="PTHR30383">
    <property type="entry name" value="THIOESTERASE 1/PROTEASE 1/LYSOPHOSPHOLIPASE L1"/>
    <property type="match status" value="1"/>
</dbReference>
<organism evidence="5 6">
    <name type="scientific">Dyadobacter psychrotolerans</name>
    <dbReference type="NCBI Taxonomy" id="2541721"/>
    <lineage>
        <taxon>Bacteria</taxon>
        <taxon>Pseudomonadati</taxon>
        <taxon>Bacteroidota</taxon>
        <taxon>Cytophagia</taxon>
        <taxon>Cytophagales</taxon>
        <taxon>Spirosomataceae</taxon>
        <taxon>Dyadobacter</taxon>
    </lineage>
</organism>
<feature type="domain" description="SGNH hydrolase-type esterase N-terminal" evidence="4">
    <location>
        <begin position="24"/>
        <end position="176"/>
    </location>
</feature>
<dbReference type="SUPFAM" id="SSF52266">
    <property type="entry name" value="SGNH hydrolase"/>
    <property type="match status" value="2"/>
</dbReference>
<evidence type="ECO:0000313" key="6">
    <source>
        <dbReference type="Proteomes" id="UP000294850"/>
    </source>
</evidence>
<keyword evidence="5" id="KW-0378">Hydrolase</keyword>
<dbReference type="PANTHER" id="PTHR30383:SF5">
    <property type="entry name" value="SGNH HYDROLASE-TYPE ESTERASE DOMAIN-CONTAINING PROTEIN"/>
    <property type="match status" value="1"/>
</dbReference>
<evidence type="ECO:0000259" key="2">
    <source>
        <dbReference type="Pfam" id="PF13472"/>
    </source>
</evidence>
<dbReference type="CDD" id="cd01844">
    <property type="entry name" value="SGNH_hydrolase_like_6"/>
    <property type="match status" value="1"/>
</dbReference>
<dbReference type="InterPro" id="IPR032740">
    <property type="entry name" value="GxDLY"/>
</dbReference>
<dbReference type="AlphaFoldDB" id="A0A4R5E2P3"/>
<dbReference type="Pfam" id="PF14606">
    <property type="entry name" value="Lipase_GDSL_3"/>
    <property type="match status" value="1"/>
</dbReference>
<dbReference type="Gene3D" id="3.40.50.1110">
    <property type="entry name" value="SGNH hydrolase"/>
    <property type="match status" value="2"/>
</dbReference>
<keyword evidence="1" id="KW-0732">Signal</keyword>
<dbReference type="InterPro" id="IPR013830">
    <property type="entry name" value="SGNH_hydro"/>
</dbReference>
<dbReference type="GO" id="GO:0004622">
    <property type="term" value="F:phosphatidylcholine lysophospholipase activity"/>
    <property type="evidence" value="ECO:0007669"/>
    <property type="project" value="TreeGrafter"/>
</dbReference>
<name>A0A4R5E2P3_9BACT</name>
<evidence type="ECO:0000259" key="4">
    <source>
        <dbReference type="Pfam" id="PF14607"/>
    </source>
</evidence>
<evidence type="ECO:0000313" key="5">
    <source>
        <dbReference type="EMBL" id="TDE18453.1"/>
    </source>
</evidence>
<dbReference type="InterPro" id="IPR051532">
    <property type="entry name" value="Ester_Hydrolysis_Enzymes"/>
</dbReference>
<protein>
    <submittedName>
        <fullName evidence="5">Acetylhydrolase</fullName>
    </submittedName>
</protein>
<feature type="signal peptide" evidence="1">
    <location>
        <begin position="1"/>
        <end position="21"/>
    </location>
</feature>
<dbReference type="Pfam" id="PF13472">
    <property type="entry name" value="Lipase_GDSL_2"/>
    <property type="match status" value="1"/>
</dbReference>
<evidence type="ECO:0000259" key="3">
    <source>
        <dbReference type="Pfam" id="PF14606"/>
    </source>
</evidence>
<keyword evidence="6" id="KW-1185">Reference proteome</keyword>
<dbReference type="Pfam" id="PF14607">
    <property type="entry name" value="GxDLY"/>
    <property type="match status" value="1"/>
</dbReference>
<dbReference type="InterPro" id="IPR036514">
    <property type="entry name" value="SGNH_hydro_sf"/>
</dbReference>
<accession>A0A4R5E2P3</accession>
<reference evidence="5 6" key="1">
    <citation type="submission" date="2019-03" db="EMBL/GenBank/DDBJ databases">
        <title>Dyadobacter AR-3-6 sp. nov., isolated from arctic soil.</title>
        <authorList>
            <person name="Chaudhary D.K."/>
        </authorList>
    </citation>
    <scope>NUCLEOTIDE SEQUENCE [LARGE SCALE GENOMIC DNA]</scope>
    <source>
        <strain evidence="5 6">AR-3-6</strain>
    </source>
</reference>
<proteinExistence type="predicted"/>
<sequence>MKIKIFAFFLLFLSQGSFSFAQNITWWNPATSATQVIEGQAWPKEIKNPYDRLPARAEKDVRKQVWDLSRQSAGLMIRFRSNSANIKIRYTVGGNLALPHMPSTGVSGMDLYAVSSDGDWLWCAAKYAFKDTITYDFQNLEPNDRYHKQGREYRLFLPLYNSVKWMEIGVQEGSKFTPLAVRPEKPIVAYGTSIMQGACASRPGMAWTSILSRKMDRPFINLGFSGNGKMEKEVLDLVGEVEAKVYIFDCLPNLTIRTDATYSMTAEEVRKRILEGVRTLRKKRPETPIVLAEHPGCTDGEINPQRRGYYQEINQVVEEVFAQLKSEGVEDLYIIPKDAFNQDIETMVDGTHPTDLGMMRYAEGYEKHLRKILHEEAGEGVTTIPRTQLRELNNYDWEVRHREILELNKKTAPKTILIGNSITHFWGGLPKGPKGVGQESWEDTYGKIKVSNLAYGWDRIENVLWRVYHGELDGFHANQIFINIGTNNLQYNTDEEIVAGWKLLIEAMKFRQPQASIVMTGIYPRRNQEERIVQLNAKLAQLTGEQNVGYLNPGTVFLKTDGKIDESLFSDGLHPNAKGYALLGAAIKAYVKP</sequence>
<comment type="caution">
    <text evidence="5">The sequence shown here is derived from an EMBL/GenBank/DDBJ whole genome shotgun (WGS) entry which is preliminary data.</text>
</comment>
<dbReference type="Proteomes" id="UP000294850">
    <property type="component" value="Unassembled WGS sequence"/>
</dbReference>
<dbReference type="EMBL" id="SMFL01000001">
    <property type="protein sequence ID" value="TDE18453.1"/>
    <property type="molecule type" value="Genomic_DNA"/>
</dbReference>
<dbReference type="OrthoDB" id="5624617at2"/>
<feature type="chain" id="PRO_5020814006" evidence="1">
    <location>
        <begin position="22"/>
        <end position="593"/>
    </location>
</feature>
<feature type="domain" description="SGNH hydrolase-type esterase" evidence="2">
    <location>
        <begin position="417"/>
        <end position="582"/>
    </location>
</feature>